<evidence type="ECO:0000259" key="9">
    <source>
        <dbReference type="PROSITE" id="PS51194"/>
    </source>
</evidence>
<evidence type="ECO:0000256" key="7">
    <source>
        <dbReference type="SAM" id="MobiDB-lite"/>
    </source>
</evidence>
<dbReference type="PANTHER" id="PTHR18934:SF237">
    <property type="entry name" value="ATP-DEPENDENT DNA_RNA HELICASE DHX36"/>
    <property type="match status" value="1"/>
</dbReference>
<name>A0ABM1NJB0_NICVS</name>
<dbReference type="RefSeq" id="XP_017786910.1">
    <property type="nucleotide sequence ID" value="XM_017931421.1"/>
</dbReference>
<keyword evidence="6" id="KW-0694">RNA-binding</keyword>
<feature type="domain" description="Helicase ATP-binding" evidence="8">
    <location>
        <begin position="172"/>
        <end position="340"/>
    </location>
</feature>
<feature type="region of interest" description="Disordered" evidence="7">
    <location>
        <begin position="1"/>
        <end position="47"/>
    </location>
</feature>
<feature type="domain" description="Helicase C-terminal" evidence="9">
    <location>
        <begin position="414"/>
        <end position="588"/>
    </location>
</feature>
<dbReference type="PANTHER" id="PTHR18934">
    <property type="entry name" value="ATP-DEPENDENT RNA HELICASE"/>
    <property type="match status" value="1"/>
</dbReference>
<evidence type="ECO:0000256" key="1">
    <source>
        <dbReference type="ARBA" id="ARBA00012552"/>
    </source>
</evidence>
<feature type="compositionally biased region" description="Basic residues" evidence="7">
    <location>
        <begin position="13"/>
        <end position="29"/>
    </location>
</feature>
<dbReference type="Pfam" id="PF04408">
    <property type="entry name" value="WHD_HA2"/>
    <property type="match status" value="1"/>
</dbReference>
<reference evidence="11" key="1">
    <citation type="submission" date="2025-08" db="UniProtKB">
        <authorList>
            <consortium name="RefSeq"/>
        </authorList>
    </citation>
    <scope>IDENTIFICATION</scope>
    <source>
        <tissue evidence="11">Whole Larva</tissue>
    </source>
</reference>
<dbReference type="Proteomes" id="UP000695000">
    <property type="component" value="Unplaced"/>
</dbReference>
<gene>
    <name evidence="11" type="primary">LOC108569748</name>
</gene>
<dbReference type="InterPro" id="IPR002464">
    <property type="entry name" value="DNA/RNA_helicase_DEAH_CS"/>
</dbReference>
<dbReference type="Pfam" id="PF07717">
    <property type="entry name" value="OB_NTP_bind"/>
    <property type="match status" value="1"/>
</dbReference>
<dbReference type="Pfam" id="PF21010">
    <property type="entry name" value="HA2_C"/>
    <property type="match status" value="1"/>
</dbReference>
<dbReference type="PROSITE" id="PS51194">
    <property type="entry name" value="HELICASE_CTER"/>
    <property type="match status" value="1"/>
</dbReference>
<keyword evidence="5" id="KW-0067">ATP-binding</keyword>
<dbReference type="InterPro" id="IPR027417">
    <property type="entry name" value="P-loop_NTPase"/>
</dbReference>
<sequence length="945" mass="107913">MSGQAGFFAERNKRGKKFGNHNKNLRKRSSSPSPSAETMDNSKHPKHLKGREIGMYYAFLSKQKNKKVSIKPIGNVLLPESKQKEIQKLLEATKDAPFNKHNVNSKFETNFMKVLHGNINDKLSEVKTFESNKNADQLLQIEYSKKQTDPKYRHMQQQRQRLPAYKMRSEILKAVAENQVVIISGETGCGKTTQVSQFILDSHMEAGTGSQCCIICSQPRRISAISVAERVAEERAEDLGQSVGYQIRLENVLPRNRGSITFCTTGVILKKMETNLSLSGISHLILDEIHERDVQSDFLITLLKEVIKKRKDLKVILMSATLNAKAFGDYFKVATLTEIPGFTYEVTEYYLEDVIHMTNFEFPPDNRRFLKNKNADFEALIEPYVRKLMRDKEYPRRVCNELMKKGSEELNLDLIMELIIMICNKEKDPGAILVFLTGYSEISQLNTMMSKSGKFSKHRYLIIPLHSQMPSVEQKFIFRPPPPGVRKIILSTNIAETSITIDDVVFVIDCGKIKISNFKVETNQQTLMPEWVSIANANQRRGRAGRVKPGICYHLFSRGRQQYMEAYQKPEILRKRLEDVILMLKLLQLGKADAFLESLMNPPDSEAVSVSLDLLKRMNALDESENLTPLGFHLARLPVSPQIGKMILLGSIFSCLNPILSVAASLDFKDAFMMPLGCERNVDQVKVKLANGNMSDHMIFHEAMTIFERTNNKKQFCWDHYLSHTTMNLLENMKKQFAEYLFDLNFVPNSNPKCSECNENSGNISLVKAVICAGLYPNVIVNNHKFSKHGVINRFQTLDRKKVKLHPKSVLNQVEIFESPLIVYYLKMKSSNDFIHDGTVVHPLSLLFFGDRFAEHNERNDKHSISVNEGLRFWCSEGTGNIIAALRDRMNLFLKWKVAHPGYVNWSSDEDGEIKTLRAIMELITSEECGRNEHDPDESLDEDND</sequence>
<evidence type="ECO:0000259" key="8">
    <source>
        <dbReference type="PROSITE" id="PS51192"/>
    </source>
</evidence>
<dbReference type="Pfam" id="PF00270">
    <property type="entry name" value="DEAD"/>
    <property type="match status" value="1"/>
</dbReference>
<dbReference type="SMART" id="SM00487">
    <property type="entry name" value="DEXDc"/>
    <property type="match status" value="1"/>
</dbReference>
<keyword evidence="4" id="KW-0347">Helicase</keyword>
<accession>A0ABM1NJB0</accession>
<keyword evidence="3" id="KW-0378">Hydrolase</keyword>
<dbReference type="Pfam" id="PF00271">
    <property type="entry name" value="Helicase_C"/>
    <property type="match status" value="1"/>
</dbReference>
<dbReference type="SMART" id="SM00490">
    <property type="entry name" value="HELICc"/>
    <property type="match status" value="1"/>
</dbReference>
<dbReference type="InterPro" id="IPR011709">
    <property type="entry name" value="DEAD-box_helicase_OB_fold"/>
</dbReference>
<dbReference type="PROSITE" id="PS00690">
    <property type="entry name" value="DEAH_ATP_HELICASE"/>
    <property type="match status" value="1"/>
</dbReference>
<keyword evidence="10" id="KW-1185">Reference proteome</keyword>
<evidence type="ECO:0000313" key="11">
    <source>
        <dbReference type="RefSeq" id="XP_017786910.1"/>
    </source>
</evidence>
<dbReference type="Gene3D" id="3.40.50.300">
    <property type="entry name" value="P-loop containing nucleotide triphosphate hydrolases"/>
    <property type="match status" value="2"/>
</dbReference>
<evidence type="ECO:0000256" key="3">
    <source>
        <dbReference type="ARBA" id="ARBA00022801"/>
    </source>
</evidence>
<evidence type="ECO:0000256" key="6">
    <source>
        <dbReference type="ARBA" id="ARBA00022884"/>
    </source>
</evidence>
<keyword evidence="2" id="KW-0547">Nucleotide-binding</keyword>
<evidence type="ECO:0000313" key="10">
    <source>
        <dbReference type="Proteomes" id="UP000695000"/>
    </source>
</evidence>
<dbReference type="InterPro" id="IPR014001">
    <property type="entry name" value="Helicase_ATP-bd"/>
</dbReference>
<dbReference type="InterPro" id="IPR011545">
    <property type="entry name" value="DEAD/DEAH_box_helicase_dom"/>
</dbReference>
<proteinExistence type="predicted"/>
<dbReference type="InterPro" id="IPR007502">
    <property type="entry name" value="Helicase-assoc_dom"/>
</dbReference>
<dbReference type="SUPFAM" id="SSF52540">
    <property type="entry name" value="P-loop containing nucleoside triphosphate hydrolases"/>
    <property type="match status" value="1"/>
</dbReference>
<evidence type="ECO:0000256" key="2">
    <source>
        <dbReference type="ARBA" id="ARBA00022741"/>
    </source>
</evidence>
<dbReference type="CDD" id="cd18791">
    <property type="entry name" value="SF2_C_RHA"/>
    <property type="match status" value="1"/>
</dbReference>
<dbReference type="EC" id="3.6.4.13" evidence="1"/>
<evidence type="ECO:0000256" key="4">
    <source>
        <dbReference type="ARBA" id="ARBA00022806"/>
    </source>
</evidence>
<feature type="compositionally biased region" description="Polar residues" evidence="7">
    <location>
        <begin position="30"/>
        <end position="39"/>
    </location>
</feature>
<evidence type="ECO:0000256" key="5">
    <source>
        <dbReference type="ARBA" id="ARBA00022840"/>
    </source>
</evidence>
<organism evidence="10 11">
    <name type="scientific">Nicrophorus vespilloides</name>
    <name type="common">Boreal carrion beetle</name>
    <dbReference type="NCBI Taxonomy" id="110193"/>
    <lineage>
        <taxon>Eukaryota</taxon>
        <taxon>Metazoa</taxon>
        <taxon>Ecdysozoa</taxon>
        <taxon>Arthropoda</taxon>
        <taxon>Hexapoda</taxon>
        <taxon>Insecta</taxon>
        <taxon>Pterygota</taxon>
        <taxon>Neoptera</taxon>
        <taxon>Endopterygota</taxon>
        <taxon>Coleoptera</taxon>
        <taxon>Polyphaga</taxon>
        <taxon>Staphyliniformia</taxon>
        <taxon>Silphidae</taxon>
        <taxon>Nicrophorinae</taxon>
        <taxon>Nicrophorus</taxon>
    </lineage>
</organism>
<dbReference type="PROSITE" id="PS51192">
    <property type="entry name" value="HELICASE_ATP_BIND_1"/>
    <property type="match status" value="1"/>
</dbReference>
<dbReference type="InterPro" id="IPR001650">
    <property type="entry name" value="Helicase_C-like"/>
</dbReference>
<dbReference type="InterPro" id="IPR048333">
    <property type="entry name" value="HA2_WH"/>
</dbReference>
<dbReference type="SMART" id="SM00847">
    <property type="entry name" value="HA2"/>
    <property type="match status" value="1"/>
</dbReference>
<dbReference type="Gene3D" id="1.20.120.1080">
    <property type="match status" value="1"/>
</dbReference>
<dbReference type="GeneID" id="108569748"/>
<protein>
    <recommendedName>
        <fullName evidence="1">RNA helicase</fullName>
        <ecNumber evidence="1">3.6.4.13</ecNumber>
    </recommendedName>
</protein>